<dbReference type="Proteomes" id="UP001056120">
    <property type="component" value="Linkage Group LG07"/>
</dbReference>
<accession>A0ACB9ISS7</accession>
<organism evidence="1 2">
    <name type="scientific">Smallanthus sonchifolius</name>
    <dbReference type="NCBI Taxonomy" id="185202"/>
    <lineage>
        <taxon>Eukaryota</taxon>
        <taxon>Viridiplantae</taxon>
        <taxon>Streptophyta</taxon>
        <taxon>Embryophyta</taxon>
        <taxon>Tracheophyta</taxon>
        <taxon>Spermatophyta</taxon>
        <taxon>Magnoliopsida</taxon>
        <taxon>eudicotyledons</taxon>
        <taxon>Gunneridae</taxon>
        <taxon>Pentapetalae</taxon>
        <taxon>asterids</taxon>
        <taxon>campanulids</taxon>
        <taxon>Asterales</taxon>
        <taxon>Asteraceae</taxon>
        <taxon>Asteroideae</taxon>
        <taxon>Heliantheae alliance</taxon>
        <taxon>Millerieae</taxon>
        <taxon>Smallanthus</taxon>
    </lineage>
</organism>
<dbReference type="EMBL" id="CM042024">
    <property type="protein sequence ID" value="KAI3810887.1"/>
    <property type="molecule type" value="Genomic_DNA"/>
</dbReference>
<comment type="caution">
    <text evidence="1">The sequence shown here is derived from an EMBL/GenBank/DDBJ whole genome shotgun (WGS) entry which is preliminary data.</text>
</comment>
<gene>
    <name evidence="1" type="ORF">L1987_20516</name>
</gene>
<reference evidence="1 2" key="2">
    <citation type="journal article" date="2022" name="Mol. Ecol. Resour.">
        <title>The genomes of chicory, endive, great burdock and yacon provide insights into Asteraceae paleo-polyploidization history and plant inulin production.</title>
        <authorList>
            <person name="Fan W."/>
            <person name="Wang S."/>
            <person name="Wang H."/>
            <person name="Wang A."/>
            <person name="Jiang F."/>
            <person name="Liu H."/>
            <person name="Zhao H."/>
            <person name="Xu D."/>
            <person name="Zhang Y."/>
        </authorList>
    </citation>
    <scope>NUCLEOTIDE SEQUENCE [LARGE SCALE GENOMIC DNA]</scope>
    <source>
        <strain evidence="2">cv. Yunnan</strain>
        <tissue evidence="1">Leaves</tissue>
    </source>
</reference>
<evidence type="ECO:0000313" key="2">
    <source>
        <dbReference type="Proteomes" id="UP001056120"/>
    </source>
</evidence>
<name>A0ACB9ISS7_9ASTR</name>
<reference evidence="2" key="1">
    <citation type="journal article" date="2022" name="Mol. Ecol. Resour.">
        <title>The genomes of chicory, endive, great burdock and yacon provide insights into Asteraceae palaeo-polyploidization history and plant inulin production.</title>
        <authorList>
            <person name="Fan W."/>
            <person name="Wang S."/>
            <person name="Wang H."/>
            <person name="Wang A."/>
            <person name="Jiang F."/>
            <person name="Liu H."/>
            <person name="Zhao H."/>
            <person name="Xu D."/>
            <person name="Zhang Y."/>
        </authorList>
    </citation>
    <scope>NUCLEOTIDE SEQUENCE [LARGE SCALE GENOMIC DNA]</scope>
    <source>
        <strain evidence="2">cv. Yunnan</strain>
    </source>
</reference>
<proteinExistence type="predicted"/>
<protein>
    <submittedName>
        <fullName evidence="1">Uncharacterized protein</fullName>
    </submittedName>
</protein>
<evidence type="ECO:0000313" key="1">
    <source>
        <dbReference type="EMBL" id="KAI3810887.1"/>
    </source>
</evidence>
<sequence length="371" mass="40534">MNILSNIHFLLILGCLHVIHSQTIQDSCISSNLENLNAQIYFDTSSLLCSNVWSSEGFILRVSQAGPSLWSFVLSAPNTNSYVAMGFSPNGGMVGSTAIVGWVSGDGSATMKKYYLGWKTPSQVVADQGNLQVMPNTSSISLFSSRMYLAFQLIANQPSPQLVFSVGSSNNQVPVPPNFQLTIHRNQMAVAFDYTSGQGNQISAPYSDLKRAHGILNAVGWGALILIGAMIARYFKHKESYWLYAHASIQLSGFVIGLAGIITGLALNDRIDVNVAKHKAIGLIIITLGCLQIMAFLIRPKKGSDVKKYWNWYHHNVGRVLIILAAFNVFYGVYLADGGSEWNVTYGVFLGIIVTIALSLELRLLGKEEDC</sequence>
<keyword evidence="2" id="KW-1185">Reference proteome</keyword>